<gene>
    <name evidence="5" type="ORF">EI546_13300</name>
</gene>
<dbReference type="GO" id="GO:0015679">
    <property type="term" value="P:plasma membrane copper ion transport"/>
    <property type="evidence" value="ECO:0007669"/>
    <property type="project" value="TreeGrafter"/>
</dbReference>
<dbReference type="GO" id="GO:0060003">
    <property type="term" value="P:copper ion export"/>
    <property type="evidence" value="ECO:0007669"/>
    <property type="project" value="TreeGrafter"/>
</dbReference>
<dbReference type="PANTHER" id="PTHR30097">
    <property type="entry name" value="CATION EFFLUX SYSTEM PROTEIN CUSB"/>
    <property type="match status" value="1"/>
</dbReference>
<name>A0A410G5U7_9FLAO</name>
<dbReference type="FunFam" id="2.40.30.170:FF:000010">
    <property type="entry name" value="Efflux RND transporter periplasmic adaptor subunit"/>
    <property type="match status" value="1"/>
</dbReference>
<dbReference type="Pfam" id="PF25954">
    <property type="entry name" value="Beta-barrel_RND_2"/>
    <property type="match status" value="1"/>
</dbReference>
<dbReference type="InterPro" id="IPR058792">
    <property type="entry name" value="Beta-barrel_RND_2"/>
</dbReference>
<protein>
    <submittedName>
        <fullName evidence="5">HlyD family efflux transporter periplasmic adaptor subunit</fullName>
    </submittedName>
</protein>
<evidence type="ECO:0000313" key="6">
    <source>
        <dbReference type="Proteomes" id="UP000285517"/>
    </source>
</evidence>
<dbReference type="KEGG" id="aev:EI546_13300"/>
<dbReference type="InterPro" id="IPR051909">
    <property type="entry name" value="MFP_Cation_Efflux"/>
</dbReference>
<reference evidence="5 6" key="1">
    <citation type="submission" date="2019-01" db="EMBL/GenBank/DDBJ databases">
        <title>Complete genome sequencing of Aequorivita sp. H23M31.</title>
        <authorList>
            <person name="Bae J.-W."/>
        </authorList>
    </citation>
    <scope>NUCLEOTIDE SEQUENCE [LARGE SCALE GENOMIC DNA]</scope>
    <source>
        <strain evidence="5 6">H23M31</strain>
    </source>
</reference>
<dbReference type="EMBL" id="CP034951">
    <property type="protein sequence ID" value="QAA82633.1"/>
    <property type="molecule type" value="Genomic_DNA"/>
</dbReference>
<evidence type="ECO:0000256" key="1">
    <source>
        <dbReference type="ARBA" id="ARBA00009477"/>
    </source>
</evidence>
<dbReference type="Pfam" id="PF25975">
    <property type="entry name" value="CzcB_C"/>
    <property type="match status" value="1"/>
</dbReference>
<sequence length="336" mass="36770">MIKNLVPILIFLGLLASCGEKETKTSESKHASPIVSNDGKSISFPDEESISFFETETVGSNNVESVLTAPGKIVATVLPSGAGASQNIILFDNPELSSNYTQLLQHRTNINQIQNINIKQKQLELERTKDLLAHGLATGQDLLTAETELSIERSNLLNERSALLEHETQLKSSGFNAEVLQKAKTGTAYLICDIPENQIRKIEVGQTANAVFTSFPNDTIPGKIAAVADMMDASTRMLKVRVELNNADKKLKTGMFATVSFGMSESDFISVSENAVVTIQGRHYVFVKTSPTEFERREIQLGTHMGKRIIVFSGLENDEEIAVEGAMQLKGLSFGY</sequence>
<feature type="domain" description="CusB-like beta-barrel" evidence="3">
    <location>
        <begin position="190"/>
        <end position="262"/>
    </location>
</feature>
<comment type="similarity">
    <text evidence="1">Belongs to the membrane fusion protein (MFP) (TC 8.A.1) family.</text>
</comment>
<keyword evidence="2" id="KW-0813">Transport</keyword>
<dbReference type="GO" id="GO:0046914">
    <property type="term" value="F:transition metal ion binding"/>
    <property type="evidence" value="ECO:0007669"/>
    <property type="project" value="TreeGrafter"/>
</dbReference>
<dbReference type="RefSeq" id="WP_128250998.1">
    <property type="nucleotide sequence ID" value="NZ_CP034951.1"/>
</dbReference>
<evidence type="ECO:0000313" key="5">
    <source>
        <dbReference type="EMBL" id="QAA82633.1"/>
    </source>
</evidence>
<keyword evidence="6" id="KW-1185">Reference proteome</keyword>
<dbReference type="Gene3D" id="2.40.420.20">
    <property type="match status" value="1"/>
</dbReference>
<accession>A0A410G5U7</accession>
<dbReference type="GO" id="GO:0030288">
    <property type="term" value="C:outer membrane-bounded periplasmic space"/>
    <property type="evidence" value="ECO:0007669"/>
    <property type="project" value="TreeGrafter"/>
</dbReference>
<proteinExistence type="inferred from homology"/>
<organism evidence="5 6">
    <name type="scientific">Aequorivita ciconiae</name>
    <dbReference type="NCBI Taxonomy" id="2494375"/>
    <lineage>
        <taxon>Bacteria</taxon>
        <taxon>Pseudomonadati</taxon>
        <taxon>Bacteroidota</taxon>
        <taxon>Flavobacteriia</taxon>
        <taxon>Flavobacteriales</taxon>
        <taxon>Flavobacteriaceae</taxon>
        <taxon>Aequorivita</taxon>
    </lineage>
</organism>
<evidence type="ECO:0000259" key="3">
    <source>
        <dbReference type="Pfam" id="PF25954"/>
    </source>
</evidence>
<dbReference type="AlphaFoldDB" id="A0A410G5U7"/>
<dbReference type="SUPFAM" id="SSF111369">
    <property type="entry name" value="HlyD-like secretion proteins"/>
    <property type="match status" value="1"/>
</dbReference>
<dbReference type="InterPro" id="IPR058649">
    <property type="entry name" value="CzcB_C"/>
</dbReference>
<dbReference type="Proteomes" id="UP000285517">
    <property type="component" value="Chromosome"/>
</dbReference>
<dbReference type="PROSITE" id="PS51257">
    <property type="entry name" value="PROKAR_LIPOPROTEIN"/>
    <property type="match status" value="1"/>
</dbReference>
<dbReference type="OrthoDB" id="9806939at2"/>
<feature type="domain" description="CzcB-like C-terminal circularly permuted SH3-like" evidence="4">
    <location>
        <begin position="269"/>
        <end position="330"/>
    </location>
</feature>
<evidence type="ECO:0000256" key="2">
    <source>
        <dbReference type="ARBA" id="ARBA00022448"/>
    </source>
</evidence>
<dbReference type="Gene3D" id="2.40.30.170">
    <property type="match status" value="1"/>
</dbReference>
<dbReference type="PANTHER" id="PTHR30097:SF15">
    <property type="entry name" value="CATION EFFLUX SYSTEM PROTEIN CUSB"/>
    <property type="match status" value="1"/>
</dbReference>
<evidence type="ECO:0000259" key="4">
    <source>
        <dbReference type="Pfam" id="PF25975"/>
    </source>
</evidence>